<keyword evidence="12" id="KW-1185">Reference proteome</keyword>
<keyword evidence="9" id="KW-0812">Transmembrane</keyword>
<dbReference type="PROSITE" id="PS50109">
    <property type="entry name" value="HIS_KIN"/>
    <property type="match status" value="1"/>
</dbReference>
<feature type="transmembrane region" description="Helical" evidence="9">
    <location>
        <begin position="15"/>
        <end position="32"/>
    </location>
</feature>
<dbReference type="InterPro" id="IPR036890">
    <property type="entry name" value="HATPase_C_sf"/>
</dbReference>
<dbReference type="GO" id="GO:0016020">
    <property type="term" value="C:membrane"/>
    <property type="evidence" value="ECO:0007669"/>
    <property type="project" value="InterPro"/>
</dbReference>
<evidence type="ECO:0000256" key="5">
    <source>
        <dbReference type="ARBA" id="ARBA00022741"/>
    </source>
</evidence>
<evidence type="ECO:0000256" key="8">
    <source>
        <dbReference type="ARBA" id="ARBA00023012"/>
    </source>
</evidence>
<dbReference type="Proteomes" id="UP000476064">
    <property type="component" value="Chromosome"/>
</dbReference>
<dbReference type="Pfam" id="PF02518">
    <property type="entry name" value="HATPase_c"/>
    <property type="match status" value="1"/>
</dbReference>
<keyword evidence="6 11" id="KW-0418">Kinase</keyword>
<keyword evidence="4" id="KW-0808">Transferase</keyword>
<feature type="transmembrane region" description="Helical" evidence="9">
    <location>
        <begin position="91"/>
        <end position="109"/>
    </location>
</feature>
<dbReference type="InterPro" id="IPR011712">
    <property type="entry name" value="Sig_transdc_His_kin_sub3_dim/P"/>
</dbReference>
<dbReference type="Gene3D" id="1.20.5.1930">
    <property type="match status" value="1"/>
</dbReference>
<evidence type="ECO:0000256" key="4">
    <source>
        <dbReference type="ARBA" id="ARBA00022679"/>
    </source>
</evidence>
<dbReference type="GO" id="GO:0000155">
    <property type="term" value="F:phosphorelay sensor kinase activity"/>
    <property type="evidence" value="ECO:0007669"/>
    <property type="project" value="InterPro"/>
</dbReference>
<dbReference type="EMBL" id="CP048209">
    <property type="protein sequence ID" value="QHT58540.1"/>
    <property type="molecule type" value="Genomic_DNA"/>
</dbReference>
<comment type="catalytic activity">
    <reaction evidence="1">
        <text>ATP + protein L-histidine = ADP + protein N-phospho-L-histidine.</text>
        <dbReference type="EC" id="2.7.13.3"/>
    </reaction>
</comment>
<evidence type="ECO:0000256" key="3">
    <source>
        <dbReference type="ARBA" id="ARBA00022553"/>
    </source>
</evidence>
<dbReference type="GO" id="GO:0005524">
    <property type="term" value="F:ATP binding"/>
    <property type="evidence" value="ECO:0007669"/>
    <property type="project" value="UniProtKB-KW"/>
</dbReference>
<evidence type="ECO:0000256" key="7">
    <source>
        <dbReference type="ARBA" id="ARBA00022840"/>
    </source>
</evidence>
<evidence type="ECO:0000256" key="9">
    <source>
        <dbReference type="SAM" id="Phobius"/>
    </source>
</evidence>
<dbReference type="Pfam" id="PF07730">
    <property type="entry name" value="HisKA_3"/>
    <property type="match status" value="1"/>
</dbReference>
<evidence type="ECO:0000256" key="2">
    <source>
        <dbReference type="ARBA" id="ARBA00012438"/>
    </source>
</evidence>
<keyword evidence="3" id="KW-0597">Phosphoprotein</keyword>
<dbReference type="CDD" id="cd16917">
    <property type="entry name" value="HATPase_UhpB-NarQ-NarX-like"/>
    <property type="match status" value="1"/>
</dbReference>
<evidence type="ECO:0000256" key="1">
    <source>
        <dbReference type="ARBA" id="ARBA00000085"/>
    </source>
</evidence>
<dbReference type="AlphaFoldDB" id="A0A6C0FWH5"/>
<evidence type="ECO:0000259" key="10">
    <source>
        <dbReference type="PROSITE" id="PS50109"/>
    </source>
</evidence>
<dbReference type="RefSeq" id="WP_162354615.1">
    <property type="nucleotide sequence ID" value="NZ_CP048209.1"/>
</dbReference>
<feature type="domain" description="Histidine kinase" evidence="10">
    <location>
        <begin position="270"/>
        <end position="466"/>
    </location>
</feature>
<dbReference type="KEGG" id="plyc:GXP70_00135"/>
<evidence type="ECO:0000313" key="11">
    <source>
        <dbReference type="EMBL" id="QHT58540.1"/>
    </source>
</evidence>
<keyword evidence="9" id="KW-1133">Transmembrane helix</keyword>
<keyword evidence="8" id="KW-0902">Two-component regulatory system</keyword>
<dbReference type="InterPro" id="IPR003594">
    <property type="entry name" value="HATPase_dom"/>
</dbReference>
<keyword evidence="9" id="KW-0472">Membrane</keyword>
<dbReference type="SUPFAM" id="SSF55874">
    <property type="entry name" value="ATPase domain of HSP90 chaperone/DNA topoisomerase II/histidine kinase"/>
    <property type="match status" value="1"/>
</dbReference>
<evidence type="ECO:0000313" key="12">
    <source>
        <dbReference type="Proteomes" id="UP000476064"/>
    </source>
</evidence>
<dbReference type="PANTHER" id="PTHR24421:SF10">
    <property type="entry name" value="NITRATE_NITRITE SENSOR PROTEIN NARQ"/>
    <property type="match status" value="1"/>
</dbReference>
<protein>
    <recommendedName>
        <fullName evidence="2">histidine kinase</fullName>
        <ecNumber evidence="2">2.7.13.3</ecNumber>
    </recommendedName>
</protein>
<evidence type="ECO:0000256" key="6">
    <source>
        <dbReference type="ARBA" id="ARBA00022777"/>
    </source>
</evidence>
<organism evidence="11 12">
    <name type="scientific">Paenibacillus lycopersici</name>
    <dbReference type="NCBI Taxonomy" id="2704462"/>
    <lineage>
        <taxon>Bacteria</taxon>
        <taxon>Bacillati</taxon>
        <taxon>Bacillota</taxon>
        <taxon>Bacilli</taxon>
        <taxon>Bacillales</taxon>
        <taxon>Paenibacillaceae</taxon>
        <taxon>Paenibacillus</taxon>
    </lineage>
</organism>
<keyword evidence="7" id="KW-0067">ATP-binding</keyword>
<gene>
    <name evidence="11" type="ORF">GXP70_00135</name>
</gene>
<dbReference type="EC" id="2.7.13.3" evidence="2"/>
<dbReference type="PANTHER" id="PTHR24421">
    <property type="entry name" value="NITRATE/NITRITE SENSOR PROTEIN NARX-RELATED"/>
    <property type="match status" value="1"/>
</dbReference>
<keyword evidence="5" id="KW-0547">Nucleotide-binding</keyword>
<sequence>MTATSLLHLRASRKLAAALIPVDLLFGIYLVAHADGIDGPFVGYGLFNLFLLKRHLSWKPFYAVSSGYVLLLPVIAGLLDQTPLAGYFQAHAIYVIYAGIFFAVAIAVHRSSRVLNSHLRSLARICSSAELEPQSDFQEAVRQTEAVLGKLLGGREVWICISATLAAHEPNQSWMHAYFANSLRDMRDASKAYIRLPSPIGELIPFYVRKLQKQDGTGYGWLLVKASEQELSLLQIAYIQLVRMKFMNHCNVMTRMDDIRTRAAAIERDQIAQDIHDGIAQELFFLSVQLFQLKSAVQKENLSQALPILSEMETKVKESHQNIRTFIVDLKGEKRRFNLRDAIENMLQRTTANSGIALDFRSNGWVAQEKIEIEEAIYHFIEESVNNVMKHAGAAKLLVTLEVTSVQWSVLVRDDGAGMNWDEIELTGKLGIAGMTKRIKALNGSVSIQSQPAQGTTITAAIPRERSMAYV</sequence>
<dbReference type="InterPro" id="IPR050482">
    <property type="entry name" value="Sensor_HK_TwoCompSys"/>
</dbReference>
<reference evidence="11 12" key="1">
    <citation type="submission" date="2020-01" db="EMBL/GenBank/DDBJ databases">
        <title>Paenibacillus sp. nov., isolated from tomato rhizosphere.</title>
        <authorList>
            <person name="Weon H.-Y."/>
            <person name="Lee S.A."/>
        </authorList>
    </citation>
    <scope>NUCLEOTIDE SEQUENCE [LARGE SCALE GENOMIC DNA]</scope>
    <source>
        <strain evidence="11 12">12200R-189</strain>
    </source>
</reference>
<proteinExistence type="predicted"/>
<dbReference type="GO" id="GO:0046983">
    <property type="term" value="F:protein dimerization activity"/>
    <property type="evidence" value="ECO:0007669"/>
    <property type="project" value="InterPro"/>
</dbReference>
<accession>A0A6C0FWH5</accession>
<dbReference type="InterPro" id="IPR005467">
    <property type="entry name" value="His_kinase_dom"/>
</dbReference>
<feature type="transmembrane region" description="Helical" evidence="9">
    <location>
        <begin position="61"/>
        <end position="79"/>
    </location>
</feature>
<dbReference type="Gene3D" id="3.30.565.10">
    <property type="entry name" value="Histidine kinase-like ATPase, C-terminal domain"/>
    <property type="match status" value="1"/>
</dbReference>
<name>A0A6C0FWH5_9BACL</name>